<dbReference type="FunFam" id="1.20.1020.10:FF:000007">
    <property type="entry name" value="BTB/POZ and TAZ domain-containing protein 2"/>
    <property type="match status" value="1"/>
</dbReference>
<keyword evidence="5" id="KW-0862">Zinc</keyword>
<dbReference type="Gene3D" id="1.25.40.420">
    <property type="match status" value="1"/>
</dbReference>
<keyword evidence="7" id="KW-1185">Reference proteome</keyword>
<dbReference type="GO" id="GO:0008270">
    <property type="term" value="F:zinc ion binding"/>
    <property type="evidence" value="ECO:0007669"/>
    <property type="project" value="UniProtKB-KW"/>
</dbReference>
<dbReference type="SMART" id="SM00551">
    <property type="entry name" value="ZnF_TAZ"/>
    <property type="match status" value="1"/>
</dbReference>
<keyword evidence="2" id="KW-0479">Metal-binding</keyword>
<evidence type="ECO:0000256" key="2">
    <source>
        <dbReference type="ARBA" id="ARBA00022723"/>
    </source>
</evidence>
<comment type="pathway">
    <text evidence="1">Protein modification; protein ubiquitination.</text>
</comment>
<evidence type="ECO:0000256" key="3">
    <source>
        <dbReference type="ARBA" id="ARBA00022771"/>
    </source>
</evidence>
<dbReference type="Pfam" id="PF02135">
    <property type="entry name" value="zf-TAZ"/>
    <property type="match status" value="1"/>
</dbReference>
<dbReference type="RefSeq" id="XP_021855232.1">
    <property type="nucleotide sequence ID" value="XM_021999540.2"/>
</dbReference>
<dbReference type="PROSITE" id="PS50097">
    <property type="entry name" value="BTB"/>
    <property type="match status" value="1"/>
</dbReference>
<reference evidence="8" key="2">
    <citation type="submission" date="2025-08" db="UniProtKB">
        <authorList>
            <consortium name="RefSeq"/>
        </authorList>
    </citation>
    <scope>IDENTIFICATION</scope>
    <source>
        <tissue evidence="8">Leaf</tissue>
    </source>
</reference>
<protein>
    <submittedName>
        <fullName evidence="8">BTB/POZ and TAZ domain-containing protein 1</fullName>
    </submittedName>
</protein>
<evidence type="ECO:0000256" key="1">
    <source>
        <dbReference type="ARBA" id="ARBA00004906"/>
    </source>
</evidence>
<dbReference type="InterPro" id="IPR000210">
    <property type="entry name" value="BTB/POZ_dom"/>
</dbReference>
<accession>A0A9R0ITH5</accession>
<proteinExistence type="predicted"/>
<dbReference type="Gene3D" id="1.20.1020.10">
    <property type="entry name" value="TAZ domain"/>
    <property type="match status" value="1"/>
</dbReference>
<dbReference type="GeneID" id="110794562"/>
<dbReference type="FunFam" id="1.25.40.420:FF:000012">
    <property type="entry name" value="BTB/POZ and TAZ domain-containing protein 2"/>
    <property type="match status" value="1"/>
</dbReference>
<dbReference type="InterPro" id="IPR044513">
    <property type="entry name" value="BT1/2/3/4/5"/>
</dbReference>
<dbReference type="Pfam" id="PF00651">
    <property type="entry name" value="BTB"/>
    <property type="match status" value="1"/>
</dbReference>
<dbReference type="GO" id="GO:0005516">
    <property type="term" value="F:calmodulin binding"/>
    <property type="evidence" value="ECO:0007669"/>
    <property type="project" value="UniProtKB-ARBA"/>
</dbReference>
<gene>
    <name evidence="8" type="primary">LOC110794562</name>
</gene>
<dbReference type="InterPro" id="IPR000197">
    <property type="entry name" value="Znf_TAZ"/>
</dbReference>
<dbReference type="GO" id="GO:0042542">
    <property type="term" value="P:response to hydrogen peroxide"/>
    <property type="evidence" value="ECO:0007669"/>
    <property type="project" value="UniProtKB-ARBA"/>
</dbReference>
<evidence type="ECO:0000313" key="7">
    <source>
        <dbReference type="Proteomes" id="UP000813463"/>
    </source>
</evidence>
<keyword evidence="3" id="KW-0863">Zinc-finger</keyword>
<feature type="domain" description="BTB" evidence="6">
    <location>
        <begin position="31"/>
        <end position="101"/>
    </location>
</feature>
<dbReference type="OrthoDB" id="6359816at2759"/>
<evidence type="ECO:0000256" key="4">
    <source>
        <dbReference type="ARBA" id="ARBA00022786"/>
    </source>
</evidence>
<dbReference type="KEGG" id="soe:110794562"/>
<dbReference type="Gene3D" id="3.30.710.10">
    <property type="entry name" value="Potassium Channel Kv1.1, Chain A"/>
    <property type="match status" value="1"/>
</dbReference>
<dbReference type="SUPFAM" id="SSF57933">
    <property type="entry name" value="TAZ domain"/>
    <property type="match status" value="1"/>
</dbReference>
<evidence type="ECO:0000256" key="5">
    <source>
        <dbReference type="ARBA" id="ARBA00022833"/>
    </source>
</evidence>
<evidence type="ECO:0000259" key="6">
    <source>
        <dbReference type="PROSITE" id="PS50097"/>
    </source>
</evidence>
<sequence>MCPTNFADEFTGKSQDTSNYSCKLIRHLPEPDIHVITSGGLRIPAHSHILAMASPVVEKMVNRPRRNRKTGEKAIPILGVPCDAVSVFVRFLYSYRCTDEEMDKYGIHLLALSHVYAVPKLKKKCSKGLADRGLIVENVIDVLQLARLCDAPDLYLKGMKFAANKYKSVEKTEGYRFLQKHDPWLELEILQFIEEYELRKKRTKKHKEEQNLYIQLSEAMDCLVHICTEGCTAVGPYDMEPSKKKEPCKRFSTCQGLQLLIKHFATCKKRVNGGCSRCKRMWQLLKLHASMCEQPSSCRVPLCRQFKLKMQQEKKGDDAKWRLLVRKVVSAKTISSLSRSKDCKPQEKREMQHTLPCLQSLQP</sequence>
<evidence type="ECO:0000313" key="8">
    <source>
        <dbReference type="RefSeq" id="XP_021855232.1"/>
    </source>
</evidence>
<reference evidence="7" key="1">
    <citation type="journal article" date="2021" name="Nat. Commun.">
        <title>Genomic analyses provide insights into spinach domestication and the genetic basis of agronomic traits.</title>
        <authorList>
            <person name="Cai X."/>
            <person name="Sun X."/>
            <person name="Xu C."/>
            <person name="Sun H."/>
            <person name="Wang X."/>
            <person name="Ge C."/>
            <person name="Zhang Z."/>
            <person name="Wang Q."/>
            <person name="Fei Z."/>
            <person name="Jiao C."/>
            <person name="Wang Q."/>
        </authorList>
    </citation>
    <scope>NUCLEOTIDE SEQUENCE [LARGE SCALE GENOMIC DNA]</scope>
    <source>
        <strain evidence="7">cv. Varoflay</strain>
    </source>
</reference>
<dbReference type="GO" id="GO:0006355">
    <property type="term" value="P:regulation of DNA-templated transcription"/>
    <property type="evidence" value="ECO:0007669"/>
    <property type="project" value="UniProtKB-ARBA"/>
</dbReference>
<dbReference type="GO" id="GO:0009725">
    <property type="term" value="P:response to hormone"/>
    <property type="evidence" value="ECO:0007669"/>
    <property type="project" value="UniProtKB-ARBA"/>
</dbReference>
<dbReference type="PANTHER" id="PTHR46287">
    <property type="entry name" value="BTB/POZ AND TAZ DOMAIN-CONTAINING PROTEIN 3-RELATED"/>
    <property type="match status" value="1"/>
</dbReference>
<dbReference type="GO" id="GO:0005634">
    <property type="term" value="C:nucleus"/>
    <property type="evidence" value="ECO:0000318"/>
    <property type="project" value="GO_Central"/>
</dbReference>
<dbReference type="Proteomes" id="UP000813463">
    <property type="component" value="Chromosome 1"/>
</dbReference>
<dbReference type="InterPro" id="IPR011333">
    <property type="entry name" value="SKP1/BTB/POZ_sf"/>
</dbReference>
<dbReference type="InterPro" id="IPR035898">
    <property type="entry name" value="TAZ_dom_sf"/>
</dbReference>
<dbReference type="PANTHER" id="PTHR46287:SF4">
    <property type="entry name" value="BTB_POZ AND TAZ DOMAIN-CONTAINING PROTEIN 2"/>
    <property type="match status" value="1"/>
</dbReference>
<dbReference type="SUPFAM" id="SSF54695">
    <property type="entry name" value="POZ domain"/>
    <property type="match status" value="1"/>
</dbReference>
<dbReference type="GO" id="GO:0009751">
    <property type="term" value="P:response to salicylic acid"/>
    <property type="evidence" value="ECO:0007669"/>
    <property type="project" value="UniProtKB-ARBA"/>
</dbReference>
<dbReference type="SMART" id="SM00225">
    <property type="entry name" value="BTB"/>
    <property type="match status" value="1"/>
</dbReference>
<organism evidence="7 8">
    <name type="scientific">Spinacia oleracea</name>
    <name type="common">Spinach</name>
    <dbReference type="NCBI Taxonomy" id="3562"/>
    <lineage>
        <taxon>Eukaryota</taxon>
        <taxon>Viridiplantae</taxon>
        <taxon>Streptophyta</taxon>
        <taxon>Embryophyta</taxon>
        <taxon>Tracheophyta</taxon>
        <taxon>Spermatophyta</taxon>
        <taxon>Magnoliopsida</taxon>
        <taxon>eudicotyledons</taxon>
        <taxon>Gunneridae</taxon>
        <taxon>Pentapetalae</taxon>
        <taxon>Caryophyllales</taxon>
        <taxon>Chenopodiaceae</taxon>
        <taxon>Chenopodioideae</taxon>
        <taxon>Anserineae</taxon>
        <taxon>Spinacia</taxon>
    </lineage>
</organism>
<keyword evidence="4" id="KW-0833">Ubl conjugation pathway</keyword>
<name>A0A9R0ITH5_SPIOL</name>
<dbReference type="AlphaFoldDB" id="A0A9R0ITH5"/>